<dbReference type="AlphaFoldDB" id="A0A2G5P5K9"/>
<dbReference type="EMBL" id="PDCN02000027">
    <property type="protein sequence ID" value="PIB73575.1"/>
    <property type="molecule type" value="Genomic_DNA"/>
</dbReference>
<keyword evidence="1" id="KW-0472">Membrane</keyword>
<reference evidence="2 3" key="1">
    <citation type="journal article" date="2017" name="Infect. Genet. Evol.">
        <title>The new phylogeny of the genus Mycobacterium: The old and the news.</title>
        <authorList>
            <person name="Tortoli E."/>
            <person name="Fedrizzi T."/>
            <person name="Meehan C.J."/>
            <person name="Trovato A."/>
            <person name="Grottola A."/>
            <person name="Giacobazzi E."/>
            <person name="Serpini G.F."/>
            <person name="Tagliazucchi S."/>
            <person name="Fabio A."/>
            <person name="Bettua C."/>
            <person name="Bertorelli R."/>
            <person name="Frascaro F."/>
            <person name="De Sanctis V."/>
            <person name="Pecorari M."/>
            <person name="Jousson O."/>
            <person name="Segata N."/>
            <person name="Cirillo D.M."/>
        </authorList>
    </citation>
    <scope>NUCLEOTIDE SEQUENCE [LARGE SCALE GENOMIC DNA]</scope>
    <source>
        <strain evidence="2 3">CIP1034565</strain>
    </source>
</reference>
<dbReference type="RefSeq" id="WP_090586490.1">
    <property type="nucleotide sequence ID" value="NZ_CP104302.1"/>
</dbReference>
<organism evidence="2 3">
    <name type="scientific">Mycolicibacterium brumae</name>
    <dbReference type="NCBI Taxonomy" id="85968"/>
    <lineage>
        <taxon>Bacteria</taxon>
        <taxon>Bacillati</taxon>
        <taxon>Actinomycetota</taxon>
        <taxon>Actinomycetes</taxon>
        <taxon>Mycobacteriales</taxon>
        <taxon>Mycobacteriaceae</taxon>
        <taxon>Mycolicibacterium</taxon>
    </lineage>
</organism>
<comment type="function">
    <text evidence="1">Required for regulated cell division, cell wall synthesis and the maintenance of cell shape.</text>
</comment>
<dbReference type="GO" id="GO:0008360">
    <property type="term" value="P:regulation of cell shape"/>
    <property type="evidence" value="ECO:0007669"/>
    <property type="project" value="UniProtKB-UniRule"/>
</dbReference>
<dbReference type="Proteomes" id="UP000230551">
    <property type="component" value="Unassembled WGS sequence"/>
</dbReference>
<dbReference type="HAMAP" id="MF_00927">
    <property type="entry name" value="CwsA"/>
    <property type="match status" value="1"/>
</dbReference>
<name>A0A2G5P5K9_9MYCO</name>
<sequence>MTTTEERLTPGKRLTQGLAHTATGPLDVGRGIVGLGVATARAAASNAQVRYERAQVRRQLESAQQTIADEFSAAQEVVAGIPQALADARKSGRARKIGLITGIGLATAVGGAVAFSIIRRSMQPEPSPLPPSVEVDAPL</sequence>
<dbReference type="OrthoDB" id="4762208at2"/>
<evidence type="ECO:0000313" key="3">
    <source>
        <dbReference type="Proteomes" id="UP000230551"/>
    </source>
</evidence>
<comment type="caution">
    <text evidence="2">The sequence shown here is derived from an EMBL/GenBank/DDBJ whole genome shotgun (WGS) entry which is preliminary data.</text>
</comment>
<keyword evidence="1" id="KW-0131">Cell cycle</keyword>
<dbReference type="InterPro" id="IPR024245">
    <property type="entry name" value="CwsA"/>
</dbReference>
<keyword evidence="1" id="KW-0133">Cell shape</keyword>
<comment type="subcellular location">
    <subcellularLocation>
        <location evidence="1">Cell membrane</location>
        <topology evidence="1">Single-pass membrane protein</topology>
    </subcellularLocation>
    <text evidence="1">Localizes to poles and midcell sites.</text>
</comment>
<keyword evidence="1" id="KW-0132">Cell division</keyword>
<keyword evidence="1" id="KW-0812">Transmembrane</keyword>
<dbReference type="STRING" id="85968.GCA_900073015_00840"/>
<gene>
    <name evidence="1" type="primary">cwsA</name>
    <name evidence="2" type="ORF">CQY22_016175</name>
</gene>
<comment type="similarity">
    <text evidence="1">Belongs to the CwsA family.</text>
</comment>
<evidence type="ECO:0000313" key="2">
    <source>
        <dbReference type="EMBL" id="PIB73575.1"/>
    </source>
</evidence>
<proteinExistence type="inferred from homology"/>
<dbReference type="GO" id="GO:0005886">
    <property type="term" value="C:plasma membrane"/>
    <property type="evidence" value="ECO:0007669"/>
    <property type="project" value="UniProtKB-SubCell"/>
</dbReference>
<keyword evidence="1" id="KW-1003">Cell membrane</keyword>
<evidence type="ECO:0000256" key="1">
    <source>
        <dbReference type="HAMAP-Rule" id="MF_00927"/>
    </source>
</evidence>
<dbReference type="GO" id="GO:0051301">
    <property type="term" value="P:cell division"/>
    <property type="evidence" value="ECO:0007669"/>
    <property type="project" value="UniProtKB-UniRule"/>
</dbReference>
<dbReference type="GO" id="GO:0042546">
    <property type="term" value="P:cell wall biogenesis"/>
    <property type="evidence" value="ECO:0007669"/>
    <property type="project" value="UniProtKB-UniRule"/>
</dbReference>
<keyword evidence="1" id="KW-1133">Transmembrane helix</keyword>
<keyword evidence="3" id="KW-1185">Reference proteome</keyword>
<protein>
    <recommendedName>
        <fullName evidence="1">Cell wall synthesis protein CwsA</fullName>
    </recommendedName>
    <alternativeName>
        <fullName evidence="1">Cell wall synthesis and cell shape protein A</fullName>
    </alternativeName>
</protein>
<dbReference type="Pfam" id="PF10814">
    <property type="entry name" value="CwsA"/>
    <property type="match status" value="1"/>
</dbReference>
<feature type="transmembrane region" description="Helical" evidence="1">
    <location>
        <begin position="97"/>
        <end position="118"/>
    </location>
</feature>
<accession>A0A2G5P5K9</accession>